<dbReference type="InterPro" id="IPR000683">
    <property type="entry name" value="Gfo/Idh/MocA-like_OxRdtase_N"/>
</dbReference>
<organism evidence="2">
    <name type="scientific">human gut metagenome</name>
    <dbReference type="NCBI Taxonomy" id="408170"/>
    <lineage>
        <taxon>unclassified sequences</taxon>
        <taxon>metagenomes</taxon>
        <taxon>organismal metagenomes</taxon>
    </lineage>
</organism>
<dbReference type="AlphaFoldDB" id="K1T2X1"/>
<proteinExistence type="predicted"/>
<dbReference type="SUPFAM" id="SSF51735">
    <property type="entry name" value="NAD(P)-binding Rossmann-fold domains"/>
    <property type="match status" value="1"/>
</dbReference>
<feature type="domain" description="Gfo/Idh/MocA-like oxidoreductase N-terminal" evidence="1">
    <location>
        <begin position="1"/>
        <end position="37"/>
    </location>
</feature>
<accession>K1T2X1</accession>
<gene>
    <name evidence="2" type="ORF">LEA_12091</name>
</gene>
<sequence length="56" mass="6292">LKIGIIGAGRIGKVHLESISYHVKNATVTAMADPFMNEETEKTYKKLWGFKGDKRL</sequence>
<evidence type="ECO:0000259" key="1">
    <source>
        <dbReference type="Pfam" id="PF01408"/>
    </source>
</evidence>
<dbReference type="GO" id="GO:0000166">
    <property type="term" value="F:nucleotide binding"/>
    <property type="evidence" value="ECO:0007669"/>
    <property type="project" value="InterPro"/>
</dbReference>
<dbReference type="Gene3D" id="3.40.50.720">
    <property type="entry name" value="NAD(P)-binding Rossmann-like Domain"/>
    <property type="match status" value="1"/>
</dbReference>
<dbReference type="Pfam" id="PF01408">
    <property type="entry name" value="GFO_IDH_MocA"/>
    <property type="match status" value="1"/>
</dbReference>
<dbReference type="InterPro" id="IPR036291">
    <property type="entry name" value="NAD(P)-bd_dom_sf"/>
</dbReference>
<reference evidence="2" key="1">
    <citation type="journal article" date="2013" name="Environ. Microbiol.">
        <title>Microbiota from the distal guts of lean and obese adolescents exhibit partial functional redundancy besides clear differences in community structure.</title>
        <authorList>
            <person name="Ferrer M."/>
            <person name="Ruiz A."/>
            <person name="Lanza F."/>
            <person name="Haange S.B."/>
            <person name="Oberbach A."/>
            <person name="Till H."/>
            <person name="Bargiela R."/>
            <person name="Campoy C."/>
            <person name="Segura M.T."/>
            <person name="Richter M."/>
            <person name="von Bergen M."/>
            <person name="Seifert J."/>
            <person name="Suarez A."/>
        </authorList>
    </citation>
    <scope>NUCLEOTIDE SEQUENCE</scope>
</reference>
<feature type="non-terminal residue" evidence="2">
    <location>
        <position position="1"/>
    </location>
</feature>
<evidence type="ECO:0000313" key="2">
    <source>
        <dbReference type="EMBL" id="EKC61944.1"/>
    </source>
</evidence>
<dbReference type="EMBL" id="AJWY01008175">
    <property type="protein sequence ID" value="EKC61944.1"/>
    <property type="molecule type" value="Genomic_DNA"/>
</dbReference>
<protein>
    <submittedName>
        <fullName evidence="2">Protein containing Oxidoreductase</fullName>
    </submittedName>
</protein>
<comment type="caution">
    <text evidence="2">The sequence shown here is derived from an EMBL/GenBank/DDBJ whole genome shotgun (WGS) entry which is preliminary data.</text>
</comment>
<name>K1T2X1_9ZZZZ</name>